<dbReference type="OrthoDB" id="10470840at2759"/>
<evidence type="ECO:0000313" key="3">
    <source>
        <dbReference type="Proteomes" id="UP000813461"/>
    </source>
</evidence>
<evidence type="ECO:0000256" key="1">
    <source>
        <dbReference type="SAM" id="MobiDB-lite"/>
    </source>
</evidence>
<accession>A0A8K0VW72</accession>
<feature type="compositionally biased region" description="Low complexity" evidence="1">
    <location>
        <begin position="146"/>
        <end position="163"/>
    </location>
</feature>
<dbReference type="EMBL" id="JAGMVJ010000015">
    <property type="protein sequence ID" value="KAH7080760.1"/>
    <property type="molecule type" value="Genomic_DNA"/>
</dbReference>
<feature type="compositionally biased region" description="Basic and acidic residues" evidence="1">
    <location>
        <begin position="463"/>
        <end position="508"/>
    </location>
</feature>
<feature type="region of interest" description="Disordered" evidence="1">
    <location>
        <begin position="383"/>
        <end position="508"/>
    </location>
</feature>
<keyword evidence="3" id="KW-1185">Reference proteome</keyword>
<feature type="compositionally biased region" description="Polar residues" evidence="1">
    <location>
        <begin position="436"/>
        <end position="446"/>
    </location>
</feature>
<dbReference type="AlphaFoldDB" id="A0A8K0VW72"/>
<feature type="compositionally biased region" description="Acidic residues" evidence="1">
    <location>
        <begin position="10"/>
        <end position="20"/>
    </location>
</feature>
<feature type="region of interest" description="Disordered" evidence="1">
    <location>
        <begin position="284"/>
        <end position="307"/>
    </location>
</feature>
<feature type="compositionally biased region" description="Polar residues" evidence="1">
    <location>
        <begin position="225"/>
        <end position="237"/>
    </location>
</feature>
<feature type="compositionally biased region" description="Polar residues" evidence="1">
    <location>
        <begin position="414"/>
        <end position="429"/>
    </location>
</feature>
<proteinExistence type="predicted"/>
<protein>
    <submittedName>
        <fullName evidence="2">Uncharacterized protein</fullName>
    </submittedName>
</protein>
<reference evidence="2" key="1">
    <citation type="journal article" date="2021" name="Nat. Commun.">
        <title>Genetic determinants of endophytism in the Arabidopsis root mycobiome.</title>
        <authorList>
            <person name="Mesny F."/>
            <person name="Miyauchi S."/>
            <person name="Thiergart T."/>
            <person name="Pickel B."/>
            <person name="Atanasova L."/>
            <person name="Karlsson M."/>
            <person name="Huettel B."/>
            <person name="Barry K.W."/>
            <person name="Haridas S."/>
            <person name="Chen C."/>
            <person name="Bauer D."/>
            <person name="Andreopoulos W."/>
            <person name="Pangilinan J."/>
            <person name="LaButti K."/>
            <person name="Riley R."/>
            <person name="Lipzen A."/>
            <person name="Clum A."/>
            <person name="Drula E."/>
            <person name="Henrissat B."/>
            <person name="Kohler A."/>
            <person name="Grigoriev I.V."/>
            <person name="Martin F.M."/>
            <person name="Hacquard S."/>
        </authorList>
    </citation>
    <scope>NUCLEOTIDE SEQUENCE</scope>
    <source>
        <strain evidence="2">MPI-SDFR-AT-0120</strain>
    </source>
</reference>
<comment type="caution">
    <text evidence="2">The sequence shown here is derived from an EMBL/GenBank/DDBJ whole genome shotgun (WGS) entry which is preliminary data.</text>
</comment>
<feature type="region of interest" description="Disordered" evidence="1">
    <location>
        <begin position="205"/>
        <end position="239"/>
    </location>
</feature>
<sequence length="508" mass="56310">MMPERYVDDAREEEGDEDEEKQVVVPDDAAVKKKRKSALVKSVGRTMGCRPGSVTPVLEPVSSGQGSTAVGKRKCYKSLPRGFKFKTKQVKGAANGDEEDIPGRNGGGVKGGKIKLKSQARNMRDDNGEVESSDIPGAARLVDPETLSTTIRRSQSSSTSFGSPVFAPRVVEYTSPSSLLLSRTGLNNNLPDPRKEGVKQLHTRGVNGLSDPIKRPESRRGNRHPCSSSPIPTNNVQDLRETSIFSPRYEPEDQTVARIRQRLDEVELEAGKRAWEDICRRRDRSTLDGHDPTTLPRYQRPGSREDVHEHVSREIERLRRGFVASQMNAPCQEEHAGGRYGLPTRPEPQHTLLLLDPGFQSHQQPTGPRVIFPTTTTAIPEARPAALSPDHGVRTADSNRATPTPPLRRVRHTIPTSNLAPSPSITPSHQMHPPTKSRTYDTSPNTPEDRQPIPSPIGADVPLHPHHERASPKVHEWAQDEHGKWALREVSDGEEDRPRPGRGVWRDV</sequence>
<feature type="region of interest" description="Disordered" evidence="1">
    <location>
        <begin position="46"/>
        <end position="72"/>
    </location>
</feature>
<organism evidence="2 3">
    <name type="scientific">Paraphoma chrysanthemicola</name>
    <dbReference type="NCBI Taxonomy" id="798071"/>
    <lineage>
        <taxon>Eukaryota</taxon>
        <taxon>Fungi</taxon>
        <taxon>Dikarya</taxon>
        <taxon>Ascomycota</taxon>
        <taxon>Pezizomycotina</taxon>
        <taxon>Dothideomycetes</taxon>
        <taxon>Pleosporomycetidae</taxon>
        <taxon>Pleosporales</taxon>
        <taxon>Pleosporineae</taxon>
        <taxon>Phaeosphaeriaceae</taxon>
        <taxon>Paraphoma</taxon>
    </lineage>
</organism>
<name>A0A8K0VW72_9PLEO</name>
<feature type="region of interest" description="Disordered" evidence="1">
    <location>
        <begin position="89"/>
        <end position="164"/>
    </location>
</feature>
<evidence type="ECO:0000313" key="2">
    <source>
        <dbReference type="EMBL" id="KAH7080760.1"/>
    </source>
</evidence>
<gene>
    <name evidence="2" type="ORF">FB567DRAFT_112625</name>
</gene>
<feature type="region of interest" description="Disordered" evidence="1">
    <location>
        <begin position="1"/>
        <end position="24"/>
    </location>
</feature>
<dbReference type="Proteomes" id="UP000813461">
    <property type="component" value="Unassembled WGS sequence"/>
</dbReference>